<dbReference type="Proteomes" id="UP000799539">
    <property type="component" value="Unassembled WGS sequence"/>
</dbReference>
<gene>
    <name evidence="2" type="ORF">CERZMDRAFT_82463</name>
</gene>
<accession>A0A6A6FPS9</accession>
<dbReference type="EMBL" id="ML992666">
    <property type="protein sequence ID" value="KAF2215457.1"/>
    <property type="molecule type" value="Genomic_DNA"/>
</dbReference>
<feature type="compositionally biased region" description="Basic and acidic residues" evidence="1">
    <location>
        <begin position="190"/>
        <end position="202"/>
    </location>
</feature>
<name>A0A6A6FPS9_9PEZI</name>
<keyword evidence="3" id="KW-1185">Reference proteome</keyword>
<organism evidence="2 3">
    <name type="scientific">Cercospora zeae-maydis SCOH1-5</name>
    <dbReference type="NCBI Taxonomy" id="717836"/>
    <lineage>
        <taxon>Eukaryota</taxon>
        <taxon>Fungi</taxon>
        <taxon>Dikarya</taxon>
        <taxon>Ascomycota</taxon>
        <taxon>Pezizomycotina</taxon>
        <taxon>Dothideomycetes</taxon>
        <taxon>Dothideomycetidae</taxon>
        <taxon>Mycosphaerellales</taxon>
        <taxon>Mycosphaerellaceae</taxon>
        <taxon>Cercospora</taxon>
    </lineage>
</organism>
<proteinExistence type="predicted"/>
<evidence type="ECO:0000313" key="3">
    <source>
        <dbReference type="Proteomes" id="UP000799539"/>
    </source>
</evidence>
<protein>
    <submittedName>
        <fullName evidence="2">Uncharacterized protein</fullName>
    </submittedName>
</protein>
<evidence type="ECO:0000313" key="2">
    <source>
        <dbReference type="EMBL" id="KAF2215457.1"/>
    </source>
</evidence>
<reference evidence="2" key="1">
    <citation type="journal article" date="2020" name="Stud. Mycol.">
        <title>101 Dothideomycetes genomes: a test case for predicting lifestyles and emergence of pathogens.</title>
        <authorList>
            <person name="Haridas S."/>
            <person name="Albert R."/>
            <person name="Binder M."/>
            <person name="Bloem J."/>
            <person name="Labutti K."/>
            <person name="Salamov A."/>
            <person name="Andreopoulos B."/>
            <person name="Baker S."/>
            <person name="Barry K."/>
            <person name="Bills G."/>
            <person name="Bluhm B."/>
            <person name="Cannon C."/>
            <person name="Castanera R."/>
            <person name="Culley D."/>
            <person name="Daum C."/>
            <person name="Ezra D."/>
            <person name="Gonzalez J."/>
            <person name="Henrissat B."/>
            <person name="Kuo A."/>
            <person name="Liang C."/>
            <person name="Lipzen A."/>
            <person name="Lutzoni F."/>
            <person name="Magnuson J."/>
            <person name="Mondo S."/>
            <person name="Nolan M."/>
            <person name="Ohm R."/>
            <person name="Pangilinan J."/>
            <person name="Park H.-J."/>
            <person name="Ramirez L."/>
            <person name="Alfaro M."/>
            <person name="Sun H."/>
            <person name="Tritt A."/>
            <person name="Yoshinaga Y."/>
            <person name="Zwiers L.-H."/>
            <person name="Turgeon B."/>
            <person name="Goodwin S."/>
            <person name="Spatafora J."/>
            <person name="Crous P."/>
            <person name="Grigoriev I."/>
        </authorList>
    </citation>
    <scope>NUCLEOTIDE SEQUENCE</scope>
    <source>
        <strain evidence="2">SCOH1-5</strain>
    </source>
</reference>
<evidence type="ECO:0000256" key="1">
    <source>
        <dbReference type="SAM" id="MobiDB-lite"/>
    </source>
</evidence>
<dbReference type="AlphaFoldDB" id="A0A6A6FPS9"/>
<sequence length="216" mass="24275">MSAGHSREMILSTFEAKFLPRIIKLLRNQNVTPRECLLGLRLCKVLDQAATSHDLIWETMNLTTPIQVEGQQAIVSVAHAGARLRETCTDHAIRWIAFKLATKGPAVTVYRLWKPQWKQDIDEIERILLTWPPSGRSTFEFLAEKLGALAGEFDQQEGSLSIDEMSPEERALLFPALRAEIGSSVDPEELTYRVPEERAGDGEREEEAEASSSSNR</sequence>
<feature type="region of interest" description="Disordered" evidence="1">
    <location>
        <begin position="187"/>
        <end position="216"/>
    </location>
</feature>